<dbReference type="AlphaFoldDB" id="G5ID24"/>
<comment type="caution">
    <text evidence="7">The sequence shown here is derived from an EMBL/GenBank/DDBJ whole genome shotgun (WGS) entry which is preliminary data.</text>
</comment>
<name>G5ID24_9FIRM</name>
<dbReference type="OrthoDB" id="9801525at2"/>
<evidence type="ECO:0000256" key="5">
    <source>
        <dbReference type="ARBA" id="ARBA00047754"/>
    </source>
</evidence>
<sequence>MRYEMRPQNVCPSKISFDLNGNIVTNVEFTNGCNGNLKAISKVVDGMTVDQIEGFFKGNTCGPKPTSCADQLARCVRKAYDESNQQ</sequence>
<dbReference type="Pfam" id="PF12637">
    <property type="entry name" value="TSCPD"/>
    <property type="match status" value="1"/>
</dbReference>
<dbReference type="GO" id="GO:0004748">
    <property type="term" value="F:ribonucleoside-diphosphate reductase activity, thioredoxin disulfide as acceptor"/>
    <property type="evidence" value="ECO:0007669"/>
    <property type="project" value="UniProtKB-EC"/>
</dbReference>
<evidence type="ECO:0000256" key="3">
    <source>
        <dbReference type="ARBA" id="ARBA00022634"/>
    </source>
</evidence>
<dbReference type="PATRIC" id="fig|742737.3.peg.1411"/>
<dbReference type="EC" id="1.17.4.1" evidence="2"/>
<keyword evidence="8" id="KW-1185">Reference proteome</keyword>
<proteinExistence type="inferred from homology"/>
<protein>
    <recommendedName>
        <fullName evidence="2">ribonucleoside-diphosphate reductase</fullName>
        <ecNumber evidence="2">1.17.4.1</ecNumber>
    </recommendedName>
</protein>
<accession>G5ID24</accession>
<dbReference type="Proteomes" id="UP000005384">
    <property type="component" value="Unassembled WGS sequence"/>
</dbReference>
<evidence type="ECO:0000259" key="6">
    <source>
        <dbReference type="Pfam" id="PF12637"/>
    </source>
</evidence>
<evidence type="ECO:0000256" key="4">
    <source>
        <dbReference type="ARBA" id="ARBA00022741"/>
    </source>
</evidence>
<keyword evidence="3" id="KW-0237">DNA synthesis</keyword>
<dbReference type="NCBIfam" id="TIGR03905">
    <property type="entry name" value="TIGR03905_4_Cys"/>
    <property type="match status" value="1"/>
</dbReference>
<gene>
    <name evidence="7" type="ORF">HMPREF9473_01398</name>
</gene>
<dbReference type="GO" id="GO:0071897">
    <property type="term" value="P:DNA biosynthetic process"/>
    <property type="evidence" value="ECO:0007669"/>
    <property type="project" value="UniProtKB-KW"/>
</dbReference>
<dbReference type="InterPro" id="IPR024434">
    <property type="entry name" value="TSCPD_dom"/>
</dbReference>
<evidence type="ECO:0000313" key="7">
    <source>
        <dbReference type="EMBL" id="EHI60589.1"/>
    </source>
</evidence>
<keyword evidence="4" id="KW-0547">Nucleotide-binding</keyword>
<feature type="domain" description="TSCPD" evidence="6">
    <location>
        <begin position="7"/>
        <end position="80"/>
    </location>
</feature>
<comment type="catalytic activity">
    <reaction evidence="5">
        <text>a 2'-deoxyribonucleoside 5'-diphosphate + [thioredoxin]-disulfide + H2O = a ribonucleoside 5'-diphosphate + [thioredoxin]-dithiol</text>
        <dbReference type="Rhea" id="RHEA:23252"/>
        <dbReference type="Rhea" id="RHEA-COMP:10698"/>
        <dbReference type="Rhea" id="RHEA-COMP:10700"/>
        <dbReference type="ChEBI" id="CHEBI:15377"/>
        <dbReference type="ChEBI" id="CHEBI:29950"/>
        <dbReference type="ChEBI" id="CHEBI:50058"/>
        <dbReference type="ChEBI" id="CHEBI:57930"/>
        <dbReference type="ChEBI" id="CHEBI:73316"/>
        <dbReference type="EC" id="1.17.4.1"/>
    </reaction>
</comment>
<evidence type="ECO:0000313" key="8">
    <source>
        <dbReference type="Proteomes" id="UP000005384"/>
    </source>
</evidence>
<dbReference type="GO" id="GO:0000166">
    <property type="term" value="F:nucleotide binding"/>
    <property type="evidence" value="ECO:0007669"/>
    <property type="project" value="UniProtKB-KW"/>
</dbReference>
<reference evidence="7 8" key="1">
    <citation type="submission" date="2011-08" db="EMBL/GenBank/DDBJ databases">
        <title>The Genome Sequence of Clostridium hathewayi WAL-18680.</title>
        <authorList>
            <consortium name="The Broad Institute Genome Sequencing Platform"/>
            <person name="Earl A."/>
            <person name="Ward D."/>
            <person name="Feldgarden M."/>
            <person name="Gevers D."/>
            <person name="Finegold S.M."/>
            <person name="Summanen P.H."/>
            <person name="Molitoris D.R."/>
            <person name="Song M."/>
            <person name="Daigneault M."/>
            <person name="Allen-Vercoe E."/>
            <person name="Young S.K."/>
            <person name="Zeng Q."/>
            <person name="Gargeya S."/>
            <person name="Fitzgerald M."/>
            <person name="Haas B."/>
            <person name="Abouelleil A."/>
            <person name="Alvarado L."/>
            <person name="Arachchi H.M."/>
            <person name="Berlin A."/>
            <person name="Brown A."/>
            <person name="Chapman S.B."/>
            <person name="Chen Z."/>
            <person name="Dunbar C."/>
            <person name="Freedman E."/>
            <person name="Gearin G."/>
            <person name="Gellesch M."/>
            <person name="Goldberg J."/>
            <person name="Griggs A."/>
            <person name="Gujja S."/>
            <person name="Heiman D."/>
            <person name="Howarth C."/>
            <person name="Larson L."/>
            <person name="Lui A."/>
            <person name="MacDonald P.J.P."/>
            <person name="Montmayeur A."/>
            <person name="Murphy C."/>
            <person name="Neiman D."/>
            <person name="Pearson M."/>
            <person name="Priest M."/>
            <person name="Roberts A."/>
            <person name="Saif S."/>
            <person name="Shea T."/>
            <person name="Shenoy N."/>
            <person name="Sisk P."/>
            <person name="Stolte C."/>
            <person name="Sykes S."/>
            <person name="Wortman J."/>
            <person name="Nusbaum C."/>
            <person name="Birren B."/>
        </authorList>
    </citation>
    <scope>NUCLEOTIDE SEQUENCE [LARGE SCALE GENOMIC DNA]</scope>
    <source>
        <strain evidence="7 8">WAL-18680</strain>
    </source>
</reference>
<evidence type="ECO:0000256" key="2">
    <source>
        <dbReference type="ARBA" id="ARBA00012274"/>
    </source>
</evidence>
<comment type="similarity">
    <text evidence="1">Belongs to the ribonucleoside diphosphate reductase class-2 family.</text>
</comment>
<organism evidence="7 8">
    <name type="scientific">Hungatella hathewayi WAL-18680</name>
    <dbReference type="NCBI Taxonomy" id="742737"/>
    <lineage>
        <taxon>Bacteria</taxon>
        <taxon>Bacillati</taxon>
        <taxon>Bacillota</taxon>
        <taxon>Clostridia</taxon>
        <taxon>Lachnospirales</taxon>
        <taxon>Lachnospiraceae</taxon>
        <taxon>Hungatella</taxon>
    </lineage>
</organism>
<dbReference type="RefSeq" id="WP_006779382.1">
    <property type="nucleotide sequence ID" value="NZ_CP040506.1"/>
</dbReference>
<dbReference type="EMBL" id="ADLN01000014">
    <property type="protein sequence ID" value="EHI60589.1"/>
    <property type="molecule type" value="Genomic_DNA"/>
</dbReference>
<dbReference type="InterPro" id="IPR023806">
    <property type="entry name" value="CHP03905"/>
</dbReference>
<dbReference type="HOGENOM" id="CLU_176133_0_0_9"/>
<evidence type="ECO:0000256" key="1">
    <source>
        <dbReference type="ARBA" id="ARBA00007405"/>
    </source>
</evidence>